<keyword evidence="5" id="KW-0819">tRNA processing</keyword>
<dbReference type="KEGG" id="acae:HYG86_07015"/>
<evidence type="ECO:0000256" key="6">
    <source>
        <dbReference type="ARBA" id="ARBA00022723"/>
    </source>
</evidence>
<evidence type="ECO:0000256" key="8">
    <source>
        <dbReference type="ARBA" id="ARBA00022840"/>
    </source>
</evidence>
<name>A0A7G9W785_ALKCA</name>
<dbReference type="SUPFAM" id="SSF52540">
    <property type="entry name" value="P-loop containing nucleoside triphosphate hydrolases"/>
    <property type="match status" value="1"/>
</dbReference>
<keyword evidence="8" id="KW-0067">ATP-binding</keyword>
<dbReference type="Gene3D" id="3.40.50.300">
    <property type="entry name" value="P-loop containing nucleotide triphosphate hydrolases"/>
    <property type="match status" value="1"/>
</dbReference>
<evidence type="ECO:0000256" key="7">
    <source>
        <dbReference type="ARBA" id="ARBA00022741"/>
    </source>
</evidence>
<dbReference type="EMBL" id="CP058559">
    <property type="protein sequence ID" value="QNO14547.1"/>
    <property type="molecule type" value="Genomic_DNA"/>
</dbReference>
<dbReference type="GO" id="GO:0016740">
    <property type="term" value="F:transferase activity"/>
    <property type="evidence" value="ECO:0007669"/>
    <property type="project" value="UniProtKB-KW"/>
</dbReference>
<proteinExistence type="inferred from homology"/>
<dbReference type="AlphaFoldDB" id="A0A7G9W785"/>
<evidence type="ECO:0000313" key="11">
    <source>
        <dbReference type="EMBL" id="QNO14547.1"/>
    </source>
</evidence>
<evidence type="ECO:0000256" key="5">
    <source>
        <dbReference type="ARBA" id="ARBA00022694"/>
    </source>
</evidence>
<dbReference type="GO" id="GO:0002949">
    <property type="term" value="P:tRNA threonylcarbamoyladenosine modification"/>
    <property type="evidence" value="ECO:0007669"/>
    <property type="project" value="InterPro"/>
</dbReference>
<keyword evidence="9" id="KW-0460">Magnesium</keyword>
<evidence type="ECO:0000256" key="9">
    <source>
        <dbReference type="ARBA" id="ARBA00022842"/>
    </source>
</evidence>
<dbReference type="Pfam" id="PF02367">
    <property type="entry name" value="TsaE"/>
    <property type="match status" value="1"/>
</dbReference>
<evidence type="ECO:0000256" key="10">
    <source>
        <dbReference type="ARBA" id="ARBA00032441"/>
    </source>
</evidence>
<keyword evidence="6" id="KW-0479">Metal-binding</keyword>
<evidence type="ECO:0000313" key="12">
    <source>
        <dbReference type="Proteomes" id="UP000516160"/>
    </source>
</evidence>
<comment type="subcellular location">
    <subcellularLocation>
        <location evidence="1">Cytoplasm</location>
    </subcellularLocation>
</comment>
<keyword evidence="11" id="KW-0808">Transferase</keyword>
<dbReference type="InterPro" id="IPR027417">
    <property type="entry name" value="P-loop_NTPase"/>
</dbReference>
<dbReference type="RefSeq" id="WP_213168330.1">
    <property type="nucleotide sequence ID" value="NZ_CP058559.1"/>
</dbReference>
<keyword evidence="12" id="KW-1185">Reference proteome</keyword>
<dbReference type="GO" id="GO:0005524">
    <property type="term" value="F:ATP binding"/>
    <property type="evidence" value="ECO:0007669"/>
    <property type="project" value="UniProtKB-KW"/>
</dbReference>
<reference evidence="11 12" key="1">
    <citation type="submission" date="2020-07" db="EMBL/GenBank/DDBJ databases">
        <title>Alkalicella. sp. LB2 genome.</title>
        <authorList>
            <person name="Postec A."/>
            <person name="Quemeneur M."/>
        </authorList>
    </citation>
    <scope>NUCLEOTIDE SEQUENCE [LARGE SCALE GENOMIC DNA]</scope>
    <source>
        <strain evidence="11 12">LB2</strain>
    </source>
</reference>
<gene>
    <name evidence="11" type="primary">tsaE</name>
    <name evidence="11" type="ORF">HYG86_07015</name>
</gene>
<sequence>MNFRFNHMKETQDFGKKIGELLKKGDILLLDGDLGAGKTTFTQGIAKGLGIDSYVKSPTFTYVIEYNGRIPLYHFDLYRLQNPEEIYDLGFDDYLEQGVLVMEWGALAQELLQQEHIPYIKITIDKTGENQRELKIVDTARGKELTKELE</sequence>
<dbReference type="PANTHER" id="PTHR33540">
    <property type="entry name" value="TRNA THREONYLCARBAMOYLADENOSINE BIOSYNTHESIS PROTEIN TSAE"/>
    <property type="match status" value="1"/>
</dbReference>
<keyword evidence="7" id="KW-0547">Nucleotide-binding</keyword>
<evidence type="ECO:0000256" key="3">
    <source>
        <dbReference type="ARBA" id="ARBA00019010"/>
    </source>
</evidence>
<dbReference type="NCBIfam" id="TIGR00150">
    <property type="entry name" value="T6A_YjeE"/>
    <property type="match status" value="1"/>
</dbReference>
<accession>A0A7G9W785</accession>
<dbReference type="GO" id="GO:0046872">
    <property type="term" value="F:metal ion binding"/>
    <property type="evidence" value="ECO:0007669"/>
    <property type="project" value="UniProtKB-KW"/>
</dbReference>
<dbReference type="InterPro" id="IPR003442">
    <property type="entry name" value="T6A_TsaE"/>
</dbReference>
<keyword evidence="4" id="KW-0963">Cytoplasm</keyword>
<protein>
    <recommendedName>
        <fullName evidence="3">tRNA threonylcarbamoyladenosine biosynthesis protein TsaE</fullName>
    </recommendedName>
    <alternativeName>
        <fullName evidence="10">t(6)A37 threonylcarbamoyladenosine biosynthesis protein TsaE</fullName>
    </alternativeName>
</protein>
<dbReference type="Proteomes" id="UP000516160">
    <property type="component" value="Chromosome"/>
</dbReference>
<dbReference type="PANTHER" id="PTHR33540:SF2">
    <property type="entry name" value="TRNA THREONYLCARBAMOYLADENOSINE BIOSYNTHESIS PROTEIN TSAE"/>
    <property type="match status" value="1"/>
</dbReference>
<organism evidence="11 12">
    <name type="scientific">Alkalicella caledoniensis</name>
    <dbReference type="NCBI Taxonomy" id="2731377"/>
    <lineage>
        <taxon>Bacteria</taxon>
        <taxon>Bacillati</taxon>
        <taxon>Bacillota</taxon>
        <taxon>Clostridia</taxon>
        <taxon>Eubacteriales</taxon>
        <taxon>Proteinivoracaceae</taxon>
        <taxon>Alkalicella</taxon>
    </lineage>
</organism>
<evidence type="ECO:0000256" key="2">
    <source>
        <dbReference type="ARBA" id="ARBA00007599"/>
    </source>
</evidence>
<comment type="similarity">
    <text evidence="2">Belongs to the TsaE family.</text>
</comment>
<evidence type="ECO:0000256" key="4">
    <source>
        <dbReference type="ARBA" id="ARBA00022490"/>
    </source>
</evidence>
<dbReference type="GO" id="GO:0005737">
    <property type="term" value="C:cytoplasm"/>
    <property type="evidence" value="ECO:0007669"/>
    <property type="project" value="UniProtKB-SubCell"/>
</dbReference>
<evidence type="ECO:0000256" key="1">
    <source>
        <dbReference type="ARBA" id="ARBA00004496"/>
    </source>
</evidence>